<feature type="domain" description="ORC1/DEAH AAA+ ATPase" evidence="1">
    <location>
        <begin position="40"/>
        <end position="164"/>
    </location>
</feature>
<keyword evidence="3" id="KW-1185">Reference proteome</keyword>
<organism evidence="2 3">
    <name type="scientific">Bythopirellula goksoeyrii</name>
    <dbReference type="NCBI Taxonomy" id="1400387"/>
    <lineage>
        <taxon>Bacteria</taxon>
        <taxon>Pseudomonadati</taxon>
        <taxon>Planctomycetota</taxon>
        <taxon>Planctomycetia</taxon>
        <taxon>Pirellulales</taxon>
        <taxon>Lacipirellulaceae</taxon>
        <taxon>Bythopirellula</taxon>
    </lineage>
</organism>
<dbReference type="AlphaFoldDB" id="A0A5B9QVD9"/>
<dbReference type="SUPFAM" id="SSF52540">
    <property type="entry name" value="P-loop containing nucleoside triphosphate hydrolases"/>
    <property type="match status" value="1"/>
</dbReference>
<dbReference type="KEGG" id="bgok:Pr1d_52510"/>
<dbReference type="GO" id="GO:0016887">
    <property type="term" value="F:ATP hydrolysis activity"/>
    <property type="evidence" value="ECO:0007669"/>
    <property type="project" value="InterPro"/>
</dbReference>
<dbReference type="CDD" id="cd00009">
    <property type="entry name" value="AAA"/>
    <property type="match status" value="1"/>
</dbReference>
<dbReference type="RefSeq" id="WP_148076071.1">
    <property type="nucleotide sequence ID" value="NZ_CP042913.1"/>
</dbReference>
<dbReference type="PANTHER" id="PTHR35894">
    <property type="entry name" value="GENERAL SECRETION PATHWAY PROTEIN A-RELATED"/>
    <property type="match status" value="1"/>
</dbReference>
<dbReference type="PANTHER" id="PTHR35894:SF1">
    <property type="entry name" value="PHOSPHORIBULOKINASE _ URIDINE KINASE FAMILY"/>
    <property type="match status" value="1"/>
</dbReference>
<proteinExistence type="predicted"/>
<dbReference type="InterPro" id="IPR052026">
    <property type="entry name" value="ExeA_AAA_ATPase_DNA-bind"/>
</dbReference>
<protein>
    <recommendedName>
        <fullName evidence="1">ORC1/DEAH AAA+ ATPase domain-containing protein</fullName>
    </recommendedName>
</protein>
<dbReference type="EMBL" id="CP042913">
    <property type="protein sequence ID" value="QEG37903.1"/>
    <property type="molecule type" value="Genomic_DNA"/>
</dbReference>
<reference evidence="2 3" key="1">
    <citation type="submission" date="2019-08" db="EMBL/GenBank/DDBJ databases">
        <title>Deep-cultivation of Planctomycetes and their phenomic and genomic characterization uncovers novel biology.</title>
        <authorList>
            <person name="Wiegand S."/>
            <person name="Jogler M."/>
            <person name="Boedeker C."/>
            <person name="Pinto D."/>
            <person name="Vollmers J."/>
            <person name="Rivas-Marin E."/>
            <person name="Kohn T."/>
            <person name="Peeters S.H."/>
            <person name="Heuer A."/>
            <person name="Rast P."/>
            <person name="Oberbeckmann S."/>
            <person name="Bunk B."/>
            <person name="Jeske O."/>
            <person name="Meyerdierks A."/>
            <person name="Storesund J.E."/>
            <person name="Kallscheuer N."/>
            <person name="Luecker S."/>
            <person name="Lage O.M."/>
            <person name="Pohl T."/>
            <person name="Merkel B.J."/>
            <person name="Hornburger P."/>
            <person name="Mueller R.-W."/>
            <person name="Bruemmer F."/>
            <person name="Labrenz M."/>
            <person name="Spormann A.M."/>
            <person name="Op den Camp H."/>
            <person name="Overmann J."/>
            <person name="Amann R."/>
            <person name="Jetten M.S.M."/>
            <person name="Mascher T."/>
            <person name="Medema M.H."/>
            <person name="Devos D.P."/>
            <person name="Kaster A.-K."/>
            <person name="Ovreas L."/>
            <person name="Rohde M."/>
            <person name="Galperin M.Y."/>
            <person name="Jogler C."/>
        </authorList>
    </citation>
    <scope>NUCLEOTIDE SEQUENCE [LARGE SCALE GENOMIC DNA]</scope>
    <source>
        <strain evidence="2 3">Pr1d</strain>
    </source>
</reference>
<evidence type="ECO:0000259" key="1">
    <source>
        <dbReference type="Pfam" id="PF13401"/>
    </source>
</evidence>
<dbReference type="InterPro" id="IPR027417">
    <property type="entry name" value="P-loop_NTPase"/>
</dbReference>
<sequence length="266" mass="29383">MHTWGLESSPFSVGSCEPVFFAGLPQQEALARLRFLVHNSRRLGLVLGQSGGGKSLLLELFGQECLNENWSVVRLNLLGMSVRDLHWQLAVGLRAAPRTSDEPLRLARRWQEQLQQHQLQDERTVLLLDDVDQAGADALTQLTRLIQIPPAQVGNLTIVLTANTTETHRLSKRLVDLVDLRIELEPWEEADTVGYLQEALVAAGAEQPIFDERALAEIHRLSGGVPRQVNRLADFALVAGADLKLIDQSTIVDVHASLTDRAGCLS</sequence>
<gene>
    <name evidence="2" type="ORF">Pr1d_52510</name>
</gene>
<name>A0A5B9QVD9_9BACT</name>
<evidence type="ECO:0000313" key="2">
    <source>
        <dbReference type="EMBL" id="QEG37903.1"/>
    </source>
</evidence>
<dbReference type="OrthoDB" id="212294at2"/>
<dbReference type="InterPro" id="IPR049945">
    <property type="entry name" value="AAA_22"/>
</dbReference>
<evidence type="ECO:0000313" key="3">
    <source>
        <dbReference type="Proteomes" id="UP000323917"/>
    </source>
</evidence>
<dbReference type="Gene3D" id="3.40.50.300">
    <property type="entry name" value="P-loop containing nucleotide triphosphate hydrolases"/>
    <property type="match status" value="1"/>
</dbReference>
<dbReference type="Proteomes" id="UP000323917">
    <property type="component" value="Chromosome"/>
</dbReference>
<dbReference type="Pfam" id="PF13401">
    <property type="entry name" value="AAA_22"/>
    <property type="match status" value="1"/>
</dbReference>
<accession>A0A5B9QVD9</accession>